<evidence type="ECO:0000313" key="4">
    <source>
        <dbReference type="Proteomes" id="UP000285146"/>
    </source>
</evidence>
<protein>
    <recommendedName>
        <fullName evidence="2">2EXR domain-containing protein</fullName>
    </recommendedName>
</protein>
<dbReference type="PANTHER" id="PTHR35910:SF6">
    <property type="entry name" value="2EXR DOMAIN-CONTAINING PROTEIN"/>
    <property type="match status" value="1"/>
</dbReference>
<dbReference type="PANTHER" id="PTHR35910">
    <property type="entry name" value="2EXR DOMAIN-CONTAINING PROTEIN"/>
    <property type="match status" value="1"/>
</dbReference>
<gene>
    <name evidence="3" type="ORF">VPNG_02745</name>
</gene>
<sequence length="347" mass="39008">MATTVVYGGCPEFARVPKELQLRIWDATMEPKFLRIGIGERARTVVSTWSPQGNPVALRVCVASRQRALEHYVLRIHLHRDHQDIPADLRDAVRYIDPEHDIVFINPSFEAATATSAGKWGRINMDFGLLKKEIMQRAEYDPNTQKSQLVGAARRIALPYRWWRLKCANMKDIYDDVSSFALLFFSGFREIHIVAECDSIDDELQAVASADVAKDCAAAHLDSLLPISMRPELANLGWHVEEVRENRAIRVTHEGHSTTIFDFSRTPLGGIDLAMAPATPGHEFCSLAPGLDYPYVPRRFGPVPPPPRGSMDRLFRRVRGRGASSSVPQDATRRTAEREDEGSAHRD</sequence>
<keyword evidence="4" id="KW-1185">Reference proteome</keyword>
<dbReference type="InParanoid" id="A0A423XIZ5"/>
<feature type="compositionally biased region" description="Basic and acidic residues" evidence="1">
    <location>
        <begin position="331"/>
        <end position="347"/>
    </location>
</feature>
<organism evidence="3 4">
    <name type="scientific">Cytospora leucostoma</name>
    <dbReference type="NCBI Taxonomy" id="1230097"/>
    <lineage>
        <taxon>Eukaryota</taxon>
        <taxon>Fungi</taxon>
        <taxon>Dikarya</taxon>
        <taxon>Ascomycota</taxon>
        <taxon>Pezizomycotina</taxon>
        <taxon>Sordariomycetes</taxon>
        <taxon>Sordariomycetidae</taxon>
        <taxon>Diaporthales</taxon>
        <taxon>Cytosporaceae</taxon>
        <taxon>Cytospora</taxon>
    </lineage>
</organism>
<proteinExistence type="predicted"/>
<evidence type="ECO:0000313" key="3">
    <source>
        <dbReference type="EMBL" id="ROW16355.1"/>
    </source>
</evidence>
<feature type="domain" description="2EXR" evidence="2">
    <location>
        <begin position="12"/>
        <end position="103"/>
    </location>
</feature>
<dbReference type="EMBL" id="LKEB01000005">
    <property type="protein sequence ID" value="ROW16355.1"/>
    <property type="molecule type" value="Genomic_DNA"/>
</dbReference>
<dbReference type="InterPro" id="IPR045518">
    <property type="entry name" value="2EXR"/>
</dbReference>
<dbReference type="Pfam" id="PF20150">
    <property type="entry name" value="2EXR"/>
    <property type="match status" value="1"/>
</dbReference>
<evidence type="ECO:0000259" key="2">
    <source>
        <dbReference type="Pfam" id="PF20150"/>
    </source>
</evidence>
<name>A0A423XIZ5_9PEZI</name>
<comment type="caution">
    <text evidence="3">The sequence shown here is derived from an EMBL/GenBank/DDBJ whole genome shotgun (WGS) entry which is preliminary data.</text>
</comment>
<reference evidence="3 4" key="1">
    <citation type="submission" date="2015-09" db="EMBL/GenBank/DDBJ databases">
        <title>Host preference determinants of Valsa canker pathogens revealed by comparative genomics.</title>
        <authorList>
            <person name="Yin Z."/>
            <person name="Huang L."/>
        </authorList>
    </citation>
    <scope>NUCLEOTIDE SEQUENCE [LARGE SCALE GENOMIC DNA]</scope>
    <source>
        <strain evidence="3 4">SXYLt</strain>
    </source>
</reference>
<dbReference type="Proteomes" id="UP000285146">
    <property type="component" value="Unassembled WGS sequence"/>
</dbReference>
<dbReference type="OrthoDB" id="3473305at2759"/>
<accession>A0A423XIZ5</accession>
<evidence type="ECO:0000256" key="1">
    <source>
        <dbReference type="SAM" id="MobiDB-lite"/>
    </source>
</evidence>
<dbReference type="AlphaFoldDB" id="A0A423XIZ5"/>
<feature type="region of interest" description="Disordered" evidence="1">
    <location>
        <begin position="301"/>
        <end position="347"/>
    </location>
</feature>